<evidence type="ECO:0000313" key="3">
    <source>
        <dbReference type="EMBL" id="MDN4524529.1"/>
    </source>
</evidence>
<dbReference type="RefSeq" id="WP_301165572.1">
    <property type="nucleotide sequence ID" value="NZ_JAUHTR010000003.1"/>
</dbReference>
<name>A0ABT8HUV3_9BACL</name>
<evidence type="ECO:0000313" key="4">
    <source>
        <dbReference type="Proteomes" id="UP001172721"/>
    </source>
</evidence>
<dbReference type="Proteomes" id="UP001172721">
    <property type="component" value="Unassembled WGS sequence"/>
</dbReference>
<sequence length="443" mass="48045">MKMKKVLAPVLGLSLLFPSMASAADNAPAVKTPAADLRAGLDHLLSEHFALSVIEMEKRYEGAQDADAAKKALDQNAADMKPAIASIYGADAAQQFNDIFAPHNDYTDDYVKAVKAKDMDAKKEAEMKIDRFAKDFGMFLGKATGGKLPEDAAVKAVQAHEDDVQKAFDSYAAGDYKQSNQAFRDGFHRMFDISKALSTAIVSQSPDKFENSKADTAAADLRSTLNSLTSEHFALAAMSMQKGVDGAKDYDFVNWAEDQHTADFTAAIKGIYGAEGASQFEKVWQGDHINAQGDLVSATLEKDENAMNEAKDRLTSQFATDFGNFLAAATENNLPTKDAMGAVKMHEDQVIQTFEQYVNDDYDMSYQTFREGFKFTFGIGETLGGAIVKQMPDKFAGQGMPDMPKTGMGGSEASTDTLVWVSIGALAAAGLSLILRKRLSRQQ</sequence>
<proteinExistence type="predicted"/>
<evidence type="ECO:0000256" key="1">
    <source>
        <dbReference type="SAM" id="Phobius"/>
    </source>
</evidence>
<gene>
    <name evidence="3" type="ORF">QYB97_08590</name>
</gene>
<comment type="caution">
    <text evidence="3">The sequence shown here is derived from an EMBL/GenBank/DDBJ whole genome shotgun (WGS) entry which is preliminary data.</text>
</comment>
<feature type="chain" id="PRO_5045172947" evidence="2">
    <location>
        <begin position="24"/>
        <end position="443"/>
    </location>
</feature>
<keyword evidence="1" id="KW-0812">Transmembrane</keyword>
<keyword evidence="4" id="KW-1185">Reference proteome</keyword>
<evidence type="ECO:0000256" key="2">
    <source>
        <dbReference type="SAM" id="SignalP"/>
    </source>
</evidence>
<feature type="signal peptide" evidence="2">
    <location>
        <begin position="1"/>
        <end position="23"/>
    </location>
</feature>
<protein>
    <submittedName>
        <fullName evidence="3">Copper amine oxidase</fullName>
    </submittedName>
</protein>
<feature type="transmembrane region" description="Helical" evidence="1">
    <location>
        <begin position="418"/>
        <end position="435"/>
    </location>
</feature>
<dbReference type="EMBL" id="JAUHTR010000003">
    <property type="protein sequence ID" value="MDN4524529.1"/>
    <property type="molecule type" value="Genomic_DNA"/>
</dbReference>
<accession>A0ABT8HUV3</accession>
<keyword evidence="2" id="KW-0732">Signal</keyword>
<organism evidence="3 4">
    <name type="scientific">Fictibacillus fluitans</name>
    <dbReference type="NCBI Taxonomy" id="3058422"/>
    <lineage>
        <taxon>Bacteria</taxon>
        <taxon>Bacillati</taxon>
        <taxon>Bacillota</taxon>
        <taxon>Bacilli</taxon>
        <taxon>Bacillales</taxon>
        <taxon>Fictibacillaceae</taxon>
        <taxon>Fictibacillus</taxon>
    </lineage>
</organism>
<keyword evidence="1" id="KW-0472">Membrane</keyword>
<keyword evidence="1" id="KW-1133">Transmembrane helix</keyword>
<reference evidence="3" key="1">
    <citation type="submission" date="2023-07" db="EMBL/GenBank/DDBJ databases">
        <title>Fictibacillus sp. isolated from freshwater pond.</title>
        <authorList>
            <person name="Kirdat K."/>
            <person name="Bhat A."/>
            <person name="Mourya A."/>
            <person name="Yadav A."/>
        </authorList>
    </citation>
    <scope>NUCLEOTIDE SEQUENCE</scope>
    <source>
        <strain evidence="3">NE201</strain>
    </source>
</reference>